<dbReference type="InterPro" id="IPR000743">
    <property type="entry name" value="Glyco_hydro_28"/>
</dbReference>
<dbReference type="GO" id="GO:0004650">
    <property type="term" value="F:polygalacturonase activity"/>
    <property type="evidence" value="ECO:0007669"/>
    <property type="project" value="InterPro"/>
</dbReference>
<organism evidence="6 7">
    <name type="scientific">Ereboglobus luteus</name>
    <dbReference type="NCBI Taxonomy" id="1796921"/>
    <lineage>
        <taxon>Bacteria</taxon>
        <taxon>Pseudomonadati</taxon>
        <taxon>Verrucomicrobiota</taxon>
        <taxon>Opitutia</taxon>
        <taxon>Opitutales</taxon>
        <taxon>Opitutaceae</taxon>
        <taxon>Ereboglobus</taxon>
    </lineage>
</organism>
<evidence type="ECO:0000313" key="6">
    <source>
        <dbReference type="EMBL" id="AWI10273.1"/>
    </source>
</evidence>
<evidence type="ECO:0008006" key="8">
    <source>
        <dbReference type="Google" id="ProtNLM"/>
    </source>
</evidence>
<accession>A0A2U8E5Y4</accession>
<gene>
    <name evidence="6" type="ORF">CKA38_14340</name>
</gene>
<dbReference type="Proteomes" id="UP000244896">
    <property type="component" value="Chromosome"/>
</dbReference>
<dbReference type="InterPro" id="IPR006626">
    <property type="entry name" value="PbH1"/>
</dbReference>
<dbReference type="KEGG" id="elut:CKA38_14340"/>
<evidence type="ECO:0000256" key="1">
    <source>
        <dbReference type="ARBA" id="ARBA00008834"/>
    </source>
</evidence>
<keyword evidence="3 4" id="KW-0326">Glycosidase</keyword>
<protein>
    <recommendedName>
        <fullName evidence="8">Glycoside hydrolase</fullName>
    </recommendedName>
</protein>
<evidence type="ECO:0000256" key="2">
    <source>
        <dbReference type="ARBA" id="ARBA00022801"/>
    </source>
</evidence>
<reference evidence="6 7" key="1">
    <citation type="journal article" date="2018" name="Syst. Appl. Microbiol.">
        <title>Ereboglobus luteus gen. nov. sp. nov. from cockroach guts, and new insights into the oxygen relationship of the genera Opitutus and Didymococcus (Verrucomicrobia: Opitutaceae).</title>
        <authorList>
            <person name="Tegtmeier D."/>
            <person name="Belitz A."/>
            <person name="Radek R."/>
            <person name="Heimerl T."/>
            <person name="Brune A."/>
        </authorList>
    </citation>
    <scope>NUCLEOTIDE SEQUENCE [LARGE SCALE GENOMIC DNA]</scope>
    <source>
        <strain evidence="6 7">Ho45</strain>
    </source>
</reference>
<evidence type="ECO:0000256" key="3">
    <source>
        <dbReference type="ARBA" id="ARBA00023295"/>
    </source>
</evidence>
<dbReference type="Gene3D" id="2.160.20.10">
    <property type="entry name" value="Single-stranded right-handed beta-helix, Pectin lyase-like"/>
    <property type="match status" value="1"/>
</dbReference>
<dbReference type="InterPro" id="IPR051801">
    <property type="entry name" value="GH28_Enzymes"/>
</dbReference>
<dbReference type="InterPro" id="IPR012334">
    <property type="entry name" value="Pectin_lyas_fold"/>
</dbReference>
<keyword evidence="5" id="KW-0732">Signal</keyword>
<dbReference type="EMBL" id="CP023004">
    <property type="protein sequence ID" value="AWI10273.1"/>
    <property type="molecule type" value="Genomic_DNA"/>
</dbReference>
<evidence type="ECO:0000256" key="5">
    <source>
        <dbReference type="SAM" id="SignalP"/>
    </source>
</evidence>
<feature type="chain" id="PRO_5015954613" description="Glycoside hydrolase" evidence="5">
    <location>
        <begin position="27"/>
        <end position="488"/>
    </location>
</feature>
<dbReference type="RefSeq" id="WP_108826177.1">
    <property type="nucleotide sequence ID" value="NZ_CP023004.1"/>
</dbReference>
<dbReference type="PANTHER" id="PTHR31339:SF9">
    <property type="entry name" value="PLASMIN AND FIBRONECTIN-BINDING PROTEIN A"/>
    <property type="match status" value="1"/>
</dbReference>
<dbReference type="OrthoDB" id="182481at2"/>
<dbReference type="AlphaFoldDB" id="A0A2U8E5Y4"/>
<keyword evidence="2 4" id="KW-0378">Hydrolase</keyword>
<dbReference type="InterPro" id="IPR011050">
    <property type="entry name" value="Pectin_lyase_fold/virulence"/>
</dbReference>
<dbReference type="PANTHER" id="PTHR31339">
    <property type="entry name" value="PECTIN LYASE-RELATED"/>
    <property type="match status" value="1"/>
</dbReference>
<dbReference type="SUPFAM" id="SSF51126">
    <property type="entry name" value="Pectin lyase-like"/>
    <property type="match status" value="1"/>
</dbReference>
<evidence type="ECO:0000256" key="4">
    <source>
        <dbReference type="RuleBase" id="RU361169"/>
    </source>
</evidence>
<name>A0A2U8E5Y4_9BACT</name>
<sequence>MSYINTIRCLLVTLAAACITASGLSAAPNALAPGAQRDPWLGRDEILARIKAPEFPKRDFVITDHGALAGGETDARPAIVAAFEACVKAGGGRVVIPSGVFLCNGPIHLRSGVNLHVSGGATLLFGTNPKDYMPVVLTRWEGTMLYNYSPLIYAYKQTNIAITGKGTINGNGKEGMYNFVKLRRPDGKGSMHERDRQALWRMGAAQTPVTERVFGDGHYLRPGGIEPVECEGVLIEGVTVTNMPFWCVHPVYCTNLTVRGIRIESTTGNNDGVDPDSCRDVLIEDCYFKTGDDSIAIKSGRDQDGWRVARPCENIVIRRCIAAGKLYGFAIGSEMSGGVRNVFIEDCKVLDGKRAAIYTKSNPDRGGTVENVYVRRIEVGHVNEAAVRFETNYHGWRGENHPPQFRNFVVEDVTCTKSNNYGVYFDGQPGTPVRDVVLRRITVGEAKKPLWIHHIDNVRFEDVRINGELMPASPPLTPADERKLSIRD</sequence>
<proteinExistence type="inferred from homology"/>
<keyword evidence="7" id="KW-1185">Reference proteome</keyword>
<dbReference type="SMART" id="SM00710">
    <property type="entry name" value="PbH1"/>
    <property type="match status" value="7"/>
</dbReference>
<dbReference type="GO" id="GO:0005975">
    <property type="term" value="P:carbohydrate metabolic process"/>
    <property type="evidence" value="ECO:0007669"/>
    <property type="project" value="InterPro"/>
</dbReference>
<dbReference type="Pfam" id="PF00295">
    <property type="entry name" value="Glyco_hydro_28"/>
    <property type="match status" value="1"/>
</dbReference>
<comment type="similarity">
    <text evidence="1 4">Belongs to the glycosyl hydrolase 28 family.</text>
</comment>
<feature type="signal peptide" evidence="5">
    <location>
        <begin position="1"/>
        <end position="26"/>
    </location>
</feature>
<evidence type="ECO:0000313" key="7">
    <source>
        <dbReference type="Proteomes" id="UP000244896"/>
    </source>
</evidence>